<dbReference type="PROSITE" id="PS00455">
    <property type="entry name" value="AMP_BINDING"/>
    <property type="match status" value="2"/>
</dbReference>
<dbReference type="Gene3D" id="3.30.559.10">
    <property type="entry name" value="Chloramphenicol acetyltransferase-like domain"/>
    <property type="match status" value="2"/>
</dbReference>
<evidence type="ECO:0000259" key="5">
    <source>
        <dbReference type="PROSITE" id="PS50075"/>
    </source>
</evidence>
<dbReference type="Proteomes" id="UP000069015">
    <property type="component" value="Chromosome 2"/>
</dbReference>
<feature type="domain" description="Carrier" evidence="5">
    <location>
        <begin position="1057"/>
        <end position="1133"/>
    </location>
</feature>
<dbReference type="Gene3D" id="3.30.559.30">
    <property type="entry name" value="Nonribosomal peptide synthetase, condensation domain"/>
    <property type="match status" value="2"/>
</dbReference>
<dbReference type="Pfam" id="PF13193">
    <property type="entry name" value="AMP-binding_C"/>
    <property type="match status" value="1"/>
</dbReference>
<dbReference type="InterPro" id="IPR036736">
    <property type="entry name" value="ACP-like_sf"/>
</dbReference>
<dbReference type="InterPro" id="IPR023213">
    <property type="entry name" value="CAT-like_dom_sf"/>
</dbReference>
<protein>
    <submittedName>
        <fullName evidence="6">Non-ribosomal peptide synthetase</fullName>
    </submittedName>
</protein>
<dbReference type="InterPro" id="IPR009081">
    <property type="entry name" value="PP-bd_ACP"/>
</dbReference>
<proteinExistence type="inferred from homology"/>
<dbReference type="FunFam" id="3.30.300.30:FF:000015">
    <property type="entry name" value="Nonribosomal peptide synthase SidD"/>
    <property type="match status" value="1"/>
</dbReference>
<feature type="domain" description="Carrier" evidence="5">
    <location>
        <begin position="2152"/>
        <end position="2229"/>
    </location>
</feature>
<dbReference type="Pfam" id="PF00550">
    <property type="entry name" value="PP-binding"/>
    <property type="match status" value="2"/>
</dbReference>
<dbReference type="CDD" id="cd19544">
    <property type="entry name" value="E-C_NRPS"/>
    <property type="match status" value="1"/>
</dbReference>
<reference evidence="6 7" key="1">
    <citation type="submission" date="2015-12" db="EMBL/GenBank/DDBJ databases">
        <title>Complete genome sequence of Pseudoalteromonas rubra SCSIO 6842, harboring a conjugative plasmid.</title>
        <authorList>
            <person name="Li B."/>
            <person name="Wang X."/>
        </authorList>
    </citation>
    <scope>NUCLEOTIDE SEQUENCE [LARGE SCALE GENOMIC DNA]</scope>
    <source>
        <strain evidence="6 7">SCSIO 6842</strain>
    </source>
</reference>
<dbReference type="PANTHER" id="PTHR45527">
    <property type="entry name" value="NONRIBOSOMAL PEPTIDE SYNTHETASE"/>
    <property type="match status" value="1"/>
</dbReference>
<dbReference type="InterPro" id="IPR020845">
    <property type="entry name" value="AMP-binding_CS"/>
</dbReference>
<dbReference type="FunFam" id="3.40.50.980:FF:000001">
    <property type="entry name" value="Non-ribosomal peptide synthetase"/>
    <property type="match status" value="2"/>
</dbReference>
<dbReference type="Pfam" id="PF00501">
    <property type="entry name" value="AMP-binding"/>
    <property type="match status" value="2"/>
</dbReference>
<dbReference type="EMBL" id="CP013612">
    <property type="protein sequence ID" value="ALU45883.1"/>
    <property type="molecule type" value="Genomic_DNA"/>
</dbReference>
<dbReference type="InterPro" id="IPR020806">
    <property type="entry name" value="PKS_PP-bd"/>
</dbReference>
<dbReference type="InterPro" id="IPR006162">
    <property type="entry name" value="Ppantetheine_attach_site"/>
</dbReference>
<accession>A0A0U3GS97</accession>
<dbReference type="InterPro" id="IPR000873">
    <property type="entry name" value="AMP-dep_synth/lig_dom"/>
</dbReference>
<dbReference type="InterPro" id="IPR045851">
    <property type="entry name" value="AMP-bd_C_sf"/>
</dbReference>
<dbReference type="GO" id="GO:0003824">
    <property type="term" value="F:catalytic activity"/>
    <property type="evidence" value="ECO:0007669"/>
    <property type="project" value="InterPro"/>
</dbReference>
<dbReference type="GO" id="GO:0005737">
    <property type="term" value="C:cytoplasm"/>
    <property type="evidence" value="ECO:0007669"/>
    <property type="project" value="TreeGrafter"/>
</dbReference>
<dbReference type="SUPFAM" id="SSF47336">
    <property type="entry name" value="ACP-like"/>
    <property type="match status" value="2"/>
</dbReference>
<dbReference type="FunFam" id="3.40.50.12780:FF:000012">
    <property type="entry name" value="Non-ribosomal peptide synthetase"/>
    <property type="match status" value="1"/>
</dbReference>
<dbReference type="CDD" id="cd12117">
    <property type="entry name" value="A_NRPS_Srf_like"/>
    <property type="match status" value="1"/>
</dbReference>
<evidence type="ECO:0000256" key="1">
    <source>
        <dbReference type="ARBA" id="ARBA00001957"/>
    </source>
</evidence>
<dbReference type="Gene3D" id="3.40.50.980">
    <property type="match status" value="4"/>
</dbReference>
<dbReference type="SMART" id="SM00823">
    <property type="entry name" value="PKS_PP"/>
    <property type="match status" value="2"/>
</dbReference>
<dbReference type="RefSeq" id="WP_058798733.1">
    <property type="nucleotide sequence ID" value="NZ_CP013612.1"/>
</dbReference>
<dbReference type="InterPro" id="IPR044894">
    <property type="entry name" value="TubC_N_sf"/>
</dbReference>
<evidence type="ECO:0000313" key="7">
    <source>
        <dbReference type="Proteomes" id="UP000069015"/>
    </source>
</evidence>
<dbReference type="InterPro" id="IPR025110">
    <property type="entry name" value="AMP-bd_C"/>
</dbReference>
<dbReference type="Gene3D" id="2.30.38.10">
    <property type="entry name" value="Luciferase, Domain 3"/>
    <property type="match status" value="2"/>
</dbReference>
<name>A0A0U3GS97_9GAMM</name>
<evidence type="ECO:0000256" key="3">
    <source>
        <dbReference type="ARBA" id="ARBA00022450"/>
    </source>
</evidence>
<dbReference type="SUPFAM" id="SSF52777">
    <property type="entry name" value="CoA-dependent acyltransferases"/>
    <property type="match status" value="4"/>
</dbReference>
<dbReference type="GO" id="GO:0043041">
    <property type="term" value="P:amino acid activation for nonribosomal peptide biosynthetic process"/>
    <property type="evidence" value="ECO:0007669"/>
    <property type="project" value="TreeGrafter"/>
</dbReference>
<dbReference type="Pfam" id="PF18563">
    <property type="entry name" value="TubC_N"/>
    <property type="match status" value="1"/>
</dbReference>
<sequence length="2250" mass="247411">MENIKQLLVELEQAGIRLFLQGGALKSKAKKGAITVDIAKQIKQHKSAIIDALAQYTEASVVSPVARREDLSSYPLSFAQQRLHTLDQIQGGSSEYHMPMVFRLTGQIDVALIERVFREIVTRHDVLRAVFRQSEHGVQQLLLDPQDFCVTQEAVTTQNDATGIEQFISDAAGQPFNLAQDFMLRVRFLALNADDAGVLFINMHHIATDGWSMDILIREFFTLYHAYGYGQPNPLPELTIQYADYAQWQRDWLQGEVLQTQLNYWQQQLAQLPRVHALPLDFPRPDVKAYQGEVVSQPLGAELCHKLAALARRYELTPFMLIHGALALVLSRNSNHHDIVIGTPVANRRQVELESLIGFFVNTLILRVDTQDQPLTDYLAQLRQVHLDAQSHQDLPFEKLVEVLKVPRSTAHSPLFQIMLTTNSDYGVSEPHSDTTELAGLSITPMTGSGATTKFDLDINASMSDEGGVIEWTYDVTLFSRERIETLARHLDNTLMFLAELDSDRAANTSAITMLTEPEIEQLSQFNNNAVEYPQGLCIHELFEAQAEQNPERRAVQHDATSLSYGELNARANQLAHYLRFEHHISPDCPVGVCLERGVDMVVAMLAILKAGGAYVPLDPAYPSERLAYLIEDASLSVVLTQQSLTNTVALPGAHAVMLDELVAQGRAFSHYSTANIGRNESGVTAQHLAYLIYTSGSTGKPKGVMIEHRNTVAMLYWARAAFNDEALRRVLASTSLNFDLSVYEIFLPLSFGFEVVVVKNALTLADEQLDISLINTVPSAMKALLDVGALPDSLTTVNLAGEPLTAQQVNQIFAALPDAEVCNLYGPSEDTTYSTCARFSGQLASVPDIGYVIANSQAYVLGSAMERLPVGCVGELYLGGAGVARGYLNRPDLTEERFIANPYYQAGEHDNSPRLYRTGDLVRYRQDGRLEFIGRSDDQVKIRGFRIELGEIEHRLNQLEDIALSQVLARTLADGQQQLVAYVQPCLTCETAQDEAQQASWIADIKTRLGQQLPAHMVPGLFVVMPQWPLTPNGKIDKKALPAPDALQQSSAQYVAPETQLACLLAGLWAELLGLEQDQISATANFFELGGHSLLIMQLLAKLQQHNLNSSAQQLFQAKDLAAMAAVIDEADDAFAIPDNRIPAHCEAITPEMLTLATLEQPEIEAIAAAVPGGMRNIQDIYPLAPLQEGVLFVHTLNPEHDPYVTTASFEFASADKLAGFVTQLNWLVQRHDVLRTAVFWRGREQAMQVVLREATLPVTELALSGDDDDLKAQFARYVASGPHGFDLESAPLIQLVTSSQDEQGRTFAMLKFHHLITDHVSLEILMNELEADDVQTLPAPLPYREFIARSMAQSALLDTAEFFTELLGDIDTPTLPFELAQVAGDGNAVVEYTQSLSAAQSEQIRTLSKRHQCSPAAVFHLAWAQVLSACCGRDEVVFGTVMSGRMNGMAGIERMMGMLINTLPIRVSLGQQAAHVALQQVNDALRALLPYEQVSLAEAQSYSGIDGNTPLFSAILNYRHSATHADPEQAQEQTDPGIALLSTRERTNYPFDLSVNDLGEGDSFSLDYQIEQSVPATRIAALMETALSALLTALDEHSEQAVATLAVLSKPELTMLDNWQSHDADYPRSACIHEVFELHAKATPDNIAVQLDSETLSYAQLNAKANQLARYLRDIHQVSAGTLVGLCIGRSVDMLVASLAILKAGGAYVPLDPNYPQSRLAYMLEDTQLTVILTEQAQQQTLAFSPLSKVVLDDTHRAWSTLSDEDLPRAVGLTPQSLAYVIYTSGSTGTPKGVMTPHRAVNRLVHAPNFMTLDTETVFLQSANIAFDAATLEIWGPLLNGGRCVLYPDSLITLQGLNAVLSTQGITALWLTSGLFTEWSKVCGELDTDRLALQSVLAGGDVLNPQAVSAVQQALPEVTVINGYGPTENTTFTCCYPVPRDSDVSAGVPIGQGVQGDKLLILTPQGRRVPQGVVGELCVGGDGLALGYLNQPALSKERFIHNPYANETGQPELLYRTGDLVRCNDDGLITYAGRLDDQIKIRGFRVELGEIERQLEALDDVTQALVTIRVRSEGDKQLVAYIELNAGCEQVDPREHTQALATALAAQLPAYMIPTAFVLVQEWPLTRNGKIDRQALPEPDFSLMQADYVAPANELEDQLVAIWSELLNLPPEQISTGANFFELGGHSLLVMKLLQQLNQRLEIELQIADLYRCENIQQIAGFIGSVQAIHNQAEPQCEDNDEFEDFEL</sequence>
<dbReference type="Pfam" id="PF00668">
    <property type="entry name" value="Condensation"/>
    <property type="match status" value="2"/>
</dbReference>
<comment type="cofactor">
    <cofactor evidence="1">
        <name>pantetheine 4'-phosphate</name>
        <dbReference type="ChEBI" id="CHEBI:47942"/>
    </cofactor>
</comment>
<evidence type="ECO:0000256" key="4">
    <source>
        <dbReference type="ARBA" id="ARBA00022553"/>
    </source>
</evidence>
<dbReference type="InterPro" id="IPR001242">
    <property type="entry name" value="Condensation_dom"/>
</dbReference>
<dbReference type="Gene3D" id="1.10.10.1830">
    <property type="entry name" value="Non-ribosomal peptide synthase, adenylation domain"/>
    <property type="match status" value="1"/>
</dbReference>
<dbReference type="GO" id="GO:0044550">
    <property type="term" value="P:secondary metabolite biosynthetic process"/>
    <property type="evidence" value="ECO:0007669"/>
    <property type="project" value="UniProtKB-ARBA"/>
</dbReference>
<keyword evidence="3" id="KW-0596">Phosphopantetheine</keyword>
<dbReference type="Gene3D" id="3.30.300.30">
    <property type="match status" value="2"/>
</dbReference>
<organism evidence="6 7">
    <name type="scientific">Pseudoalteromonas rubra</name>
    <dbReference type="NCBI Taxonomy" id="43658"/>
    <lineage>
        <taxon>Bacteria</taxon>
        <taxon>Pseudomonadati</taxon>
        <taxon>Pseudomonadota</taxon>
        <taxon>Gammaproteobacteria</taxon>
        <taxon>Alteromonadales</taxon>
        <taxon>Pseudoalteromonadaceae</taxon>
        <taxon>Pseudoalteromonas</taxon>
    </lineage>
</organism>
<dbReference type="NCBIfam" id="TIGR01733">
    <property type="entry name" value="AA-adenyl-dom"/>
    <property type="match status" value="2"/>
</dbReference>
<dbReference type="InterPro" id="IPR041464">
    <property type="entry name" value="TubC_N"/>
</dbReference>
<dbReference type="Gene3D" id="1.10.1200.10">
    <property type="entry name" value="ACP-like"/>
    <property type="match status" value="2"/>
</dbReference>
<evidence type="ECO:0000313" key="6">
    <source>
        <dbReference type="EMBL" id="ALU45883.1"/>
    </source>
</evidence>
<gene>
    <name evidence="6" type="ORF">AT705_23450</name>
</gene>
<keyword evidence="4" id="KW-0597">Phosphoprotein</keyword>
<dbReference type="InterPro" id="IPR010071">
    <property type="entry name" value="AA_adenyl_dom"/>
</dbReference>
<dbReference type="PANTHER" id="PTHR45527:SF1">
    <property type="entry name" value="FATTY ACID SYNTHASE"/>
    <property type="match status" value="1"/>
</dbReference>
<dbReference type="CDD" id="cd19531">
    <property type="entry name" value="LCL_NRPS-like"/>
    <property type="match status" value="1"/>
</dbReference>
<evidence type="ECO:0000256" key="2">
    <source>
        <dbReference type="ARBA" id="ARBA00006432"/>
    </source>
</evidence>
<comment type="similarity">
    <text evidence="2">Belongs to the ATP-dependent AMP-binding enzyme family.</text>
</comment>
<dbReference type="KEGG" id="prr:AT705_23450"/>
<dbReference type="PROSITE" id="PS50075">
    <property type="entry name" value="CARRIER"/>
    <property type="match status" value="2"/>
</dbReference>
<dbReference type="PROSITE" id="PS00012">
    <property type="entry name" value="PHOSPHOPANTETHEINE"/>
    <property type="match status" value="2"/>
</dbReference>
<dbReference type="GO" id="GO:0031177">
    <property type="term" value="F:phosphopantetheine binding"/>
    <property type="evidence" value="ECO:0007669"/>
    <property type="project" value="InterPro"/>
</dbReference>
<dbReference type="FunFam" id="3.30.300.30:FF:000010">
    <property type="entry name" value="Enterobactin synthetase component F"/>
    <property type="match status" value="1"/>
</dbReference>
<dbReference type="NCBIfam" id="NF003417">
    <property type="entry name" value="PRK04813.1"/>
    <property type="match status" value="2"/>
</dbReference>
<dbReference type="FunFam" id="1.10.1200.10:FF:000005">
    <property type="entry name" value="Nonribosomal peptide synthetase 1"/>
    <property type="match status" value="1"/>
</dbReference>
<dbReference type="SUPFAM" id="SSF56801">
    <property type="entry name" value="Acetyl-CoA synthetase-like"/>
    <property type="match status" value="2"/>
</dbReference>